<evidence type="ECO:0000313" key="6">
    <source>
        <dbReference type="EMBL" id="NML75230.1"/>
    </source>
</evidence>
<comment type="caution">
    <text evidence="6">The sequence shown here is derived from an EMBL/GenBank/DDBJ whole genome shotgun (WGS) entry which is preliminary data.</text>
</comment>
<organism evidence="6 7">
    <name type="scientific">Rhizobium terricola</name>
    <dbReference type="NCBI Taxonomy" id="2728849"/>
    <lineage>
        <taxon>Bacteria</taxon>
        <taxon>Pseudomonadati</taxon>
        <taxon>Pseudomonadota</taxon>
        <taxon>Alphaproteobacteria</taxon>
        <taxon>Hyphomicrobiales</taxon>
        <taxon>Rhizobiaceae</taxon>
        <taxon>Rhizobium/Agrobacterium group</taxon>
        <taxon>Rhizobium</taxon>
    </lineage>
</organism>
<dbReference type="InterPro" id="IPR051159">
    <property type="entry name" value="Hexapeptide_acetyltransf"/>
</dbReference>
<evidence type="ECO:0000256" key="2">
    <source>
        <dbReference type="ARBA" id="ARBA00022679"/>
    </source>
</evidence>
<keyword evidence="3" id="KW-0677">Repeat</keyword>
<dbReference type="Pfam" id="PF00132">
    <property type="entry name" value="Hexapep"/>
    <property type="match status" value="1"/>
</dbReference>
<dbReference type="Pfam" id="PF12464">
    <property type="entry name" value="Mac"/>
    <property type="match status" value="1"/>
</dbReference>
<accession>A0A7Y0AXL1</accession>
<dbReference type="InterPro" id="IPR001451">
    <property type="entry name" value="Hexapep"/>
</dbReference>
<sequence length="185" mass="19198">MAPSEREKMAAGEWYSCLDDELDRLRVLAREAVHSHNTLAPAERGQAAPALIRLFAGFGEGAFIEAPFHCGYGFNITLADRVYLNAGCVILDSAPVIIGAGSMLGPAVQIYCAEHHKDRASRAAGLEVARPVTIGRDVWIGGAAVILAGVSIGDGAIVGAGAVVTRDIPAGATVVGNPARPATRK</sequence>
<dbReference type="PROSITE" id="PS00101">
    <property type="entry name" value="HEXAPEP_TRANSFERASES"/>
    <property type="match status" value="1"/>
</dbReference>
<dbReference type="PANTHER" id="PTHR23416">
    <property type="entry name" value="SIALIC ACID SYNTHASE-RELATED"/>
    <property type="match status" value="1"/>
</dbReference>
<evidence type="ECO:0000256" key="1">
    <source>
        <dbReference type="ARBA" id="ARBA00007274"/>
    </source>
</evidence>
<dbReference type="AlphaFoldDB" id="A0A7Y0AXL1"/>
<dbReference type="InterPro" id="IPR018357">
    <property type="entry name" value="Hexapep_transf_CS"/>
</dbReference>
<keyword evidence="7" id="KW-1185">Reference proteome</keyword>
<dbReference type="Gene3D" id="2.160.10.10">
    <property type="entry name" value="Hexapeptide repeat proteins"/>
    <property type="match status" value="1"/>
</dbReference>
<dbReference type="SUPFAM" id="SSF51161">
    <property type="entry name" value="Trimeric LpxA-like enzymes"/>
    <property type="match status" value="1"/>
</dbReference>
<evidence type="ECO:0000256" key="3">
    <source>
        <dbReference type="ARBA" id="ARBA00022737"/>
    </source>
</evidence>
<dbReference type="SMART" id="SM01266">
    <property type="entry name" value="Mac"/>
    <property type="match status" value="1"/>
</dbReference>
<dbReference type="PANTHER" id="PTHR23416:SF23">
    <property type="entry name" value="ACETYLTRANSFERASE C18B11.09C-RELATED"/>
    <property type="match status" value="1"/>
</dbReference>
<keyword evidence="2 6" id="KW-0808">Transferase</keyword>
<dbReference type="InterPro" id="IPR024688">
    <property type="entry name" value="Mac_dom"/>
</dbReference>
<gene>
    <name evidence="6" type="ORF">HHL25_13945</name>
</gene>
<evidence type="ECO:0000313" key="7">
    <source>
        <dbReference type="Proteomes" id="UP000541470"/>
    </source>
</evidence>
<name>A0A7Y0AXL1_9HYPH</name>
<keyword evidence="4" id="KW-0012">Acyltransferase</keyword>
<dbReference type="EMBL" id="JABBGK010000002">
    <property type="protein sequence ID" value="NML75230.1"/>
    <property type="molecule type" value="Genomic_DNA"/>
</dbReference>
<dbReference type="GO" id="GO:0008374">
    <property type="term" value="F:O-acyltransferase activity"/>
    <property type="evidence" value="ECO:0007669"/>
    <property type="project" value="TreeGrafter"/>
</dbReference>
<comment type="similarity">
    <text evidence="1">Belongs to the transferase hexapeptide repeat family.</text>
</comment>
<dbReference type="GO" id="GO:0005829">
    <property type="term" value="C:cytosol"/>
    <property type="evidence" value="ECO:0007669"/>
    <property type="project" value="TreeGrafter"/>
</dbReference>
<evidence type="ECO:0000256" key="4">
    <source>
        <dbReference type="ARBA" id="ARBA00023315"/>
    </source>
</evidence>
<feature type="domain" description="Maltose/galactoside acetyltransferase" evidence="5">
    <location>
        <begin position="6"/>
        <end position="60"/>
    </location>
</feature>
<dbReference type="Proteomes" id="UP000541470">
    <property type="component" value="Unassembled WGS sequence"/>
</dbReference>
<dbReference type="CDD" id="cd03357">
    <property type="entry name" value="LbH_MAT_GAT"/>
    <property type="match status" value="1"/>
</dbReference>
<dbReference type="GO" id="GO:0016407">
    <property type="term" value="F:acetyltransferase activity"/>
    <property type="evidence" value="ECO:0007669"/>
    <property type="project" value="InterPro"/>
</dbReference>
<dbReference type="InterPro" id="IPR011004">
    <property type="entry name" value="Trimer_LpxA-like_sf"/>
</dbReference>
<evidence type="ECO:0000259" key="5">
    <source>
        <dbReference type="SMART" id="SM01266"/>
    </source>
</evidence>
<protein>
    <submittedName>
        <fullName evidence="6">Sugar O-acetyltransferase</fullName>
    </submittedName>
</protein>
<reference evidence="6 7" key="1">
    <citation type="submission" date="2020-04" db="EMBL/GenBank/DDBJ databases">
        <title>Rhizobium sp. S-51 isolated from soil.</title>
        <authorList>
            <person name="Dahal R.H."/>
        </authorList>
    </citation>
    <scope>NUCLEOTIDE SEQUENCE [LARGE SCALE GENOMIC DNA]</scope>
    <source>
        <strain evidence="6 7">S-51</strain>
    </source>
</reference>
<proteinExistence type="inferred from homology"/>